<dbReference type="Pfam" id="PF13962">
    <property type="entry name" value="PGG"/>
    <property type="match status" value="1"/>
</dbReference>
<gene>
    <name evidence="10" type="primary">ITN1_27</name>
    <name evidence="10" type="ORF">CFP56_042428</name>
</gene>
<feature type="transmembrane region" description="Helical" evidence="8">
    <location>
        <begin position="114"/>
        <end position="137"/>
    </location>
</feature>
<feature type="transmembrane region" description="Helical" evidence="8">
    <location>
        <begin position="186"/>
        <end position="205"/>
    </location>
</feature>
<feature type="region of interest" description="Disordered" evidence="7">
    <location>
        <begin position="1"/>
        <end position="50"/>
    </location>
</feature>
<dbReference type="PANTHER" id="PTHR24186">
    <property type="entry name" value="PROTEIN PHOSPHATASE 1 REGULATORY SUBUNIT"/>
    <property type="match status" value="1"/>
</dbReference>
<evidence type="ECO:0000256" key="5">
    <source>
        <dbReference type="ARBA" id="ARBA00023043"/>
    </source>
</evidence>
<evidence type="ECO:0000256" key="2">
    <source>
        <dbReference type="ARBA" id="ARBA00022692"/>
    </source>
</evidence>
<feature type="compositionally biased region" description="Basic and acidic residues" evidence="7">
    <location>
        <begin position="35"/>
        <end position="50"/>
    </location>
</feature>
<feature type="compositionally biased region" description="Basic and acidic residues" evidence="7">
    <location>
        <begin position="1"/>
        <end position="21"/>
    </location>
</feature>
<accession>A0AAW0IU02</accession>
<comment type="caution">
    <text evidence="10">The sequence shown here is derived from an EMBL/GenBank/DDBJ whole genome shotgun (WGS) entry which is preliminary data.</text>
</comment>
<evidence type="ECO:0000256" key="1">
    <source>
        <dbReference type="ARBA" id="ARBA00004141"/>
    </source>
</evidence>
<evidence type="ECO:0000313" key="11">
    <source>
        <dbReference type="Proteomes" id="UP000237347"/>
    </source>
</evidence>
<keyword evidence="5" id="KW-0040">ANK repeat</keyword>
<evidence type="ECO:0000256" key="6">
    <source>
        <dbReference type="ARBA" id="ARBA00023136"/>
    </source>
</evidence>
<feature type="transmembrane region" description="Helical" evidence="8">
    <location>
        <begin position="158"/>
        <end position="180"/>
    </location>
</feature>
<comment type="subcellular location">
    <subcellularLocation>
        <location evidence="1">Membrane</location>
        <topology evidence="1">Multi-pass membrane protein</topology>
    </subcellularLocation>
</comment>
<dbReference type="Proteomes" id="UP000237347">
    <property type="component" value="Unassembled WGS sequence"/>
</dbReference>
<feature type="domain" description="PGG" evidence="9">
    <location>
        <begin position="69"/>
        <end position="181"/>
    </location>
</feature>
<keyword evidence="2 8" id="KW-0812">Transmembrane</keyword>
<evidence type="ECO:0000256" key="3">
    <source>
        <dbReference type="ARBA" id="ARBA00022737"/>
    </source>
</evidence>
<dbReference type="InterPro" id="IPR026961">
    <property type="entry name" value="PGG_dom"/>
</dbReference>
<proteinExistence type="predicted"/>
<organism evidence="10 11">
    <name type="scientific">Quercus suber</name>
    <name type="common">Cork oak</name>
    <dbReference type="NCBI Taxonomy" id="58331"/>
    <lineage>
        <taxon>Eukaryota</taxon>
        <taxon>Viridiplantae</taxon>
        <taxon>Streptophyta</taxon>
        <taxon>Embryophyta</taxon>
        <taxon>Tracheophyta</taxon>
        <taxon>Spermatophyta</taxon>
        <taxon>Magnoliopsida</taxon>
        <taxon>eudicotyledons</taxon>
        <taxon>Gunneridae</taxon>
        <taxon>Pentapetalae</taxon>
        <taxon>rosids</taxon>
        <taxon>fabids</taxon>
        <taxon>Fagales</taxon>
        <taxon>Fagaceae</taxon>
        <taxon>Quercus</taxon>
    </lineage>
</organism>
<keyword evidence="4 8" id="KW-1133">Transmembrane helix</keyword>
<evidence type="ECO:0000256" key="7">
    <source>
        <dbReference type="SAM" id="MobiDB-lite"/>
    </source>
</evidence>
<evidence type="ECO:0000256" key="4">
    <source>
        <dbReference type="ARBA" id="ARBA00022989"/>
    </source>
</evidence>
<evidence type="ECO:0000256" key="8">
    <source>
        <dbReference type="SAM" id="Phobius"/>
    </source>
</evidence>
<protein>
    <submittedName>
        <fullName evidence="10">Ankyrin repeat-containing protein itn1</fullName>
    </submittedName>
</protein>
<feature type="transmembrane region" description="Helical" evidence="8">
    <location>
        <begin position="75"/>
        <end position="94"/>
    </location>
</feature>
<dbReference type="GO" id="GO:0005886">
    <property type="term" value="C:plasma membrane"/>
    <property type="evidence" value="ECO:0007669"/>
    <property type="project" value="TreeGrafter"/>
</dbReference>
<name>A0AAW0IU02_QUESU</name>
<dbReference type="PANTHER" id="PTHR24186:SF50">
    <property type="entry name" value="ANKYRIN REPEAT-CONTAINING PROTEIN ITN1-LIKE ISOFORM X1"/>
    <property type="match status" value="1"/>
</dbReference>
<reference evidence="10 11" key="1">
    <citation type="journal article" date="2018" name="Sci. Data">
        <title>The draft genome sequence of cork oak.</title>
        <authorList>
            <person name="Ramos A.M."/>
            <person name="Usie A."/>
            <person name="Barbosa P."/>
            <person name="Barros P.M."/>
            <person name="Capote T."/>
            <person name="Chaves I."/>
            <person name="Simoes F."/>
            <person name="Abreu I."/>
            <person name="Carrasquinho I."/>
            <person name="Faro C."/>
            <person name="Guimaraes J.B."/>
            <person name="Mendonca D."/>
            <person name="Nobrega F."/>
            <person name="Rodrigues L."/>
            <person name="Saibo N.J.M."/>
            <person name="Varela M.C."/>
            <person name="Egas C."/>
            <person name="Matos J."/>
            <person name="Miguel C.M."/>
            <person name="Oliveira M.M."/>
            <person name="Ricardo C.P."/>
            <person name="Goncalves S."/>
        </authorList>
    </citation>
    <scope>NUCLEOTIDE SEQUENCE [LARGE SCALE GENOMIC DNA]</scope>
    <source>
        <strain evidence="11">cv. HL8</strain>
    </source>
</reference>
<evidence type="ECO:0000313" key="10">
    <source>
        <dbReference type="EMBL" id="KAK7817784.1"/>
    </source>
</evidence>
<keyword evidence="11" id="KW-1185">Reference proteome</keyword>
<sequence>MGTWRLDPEVQDKGQVEKETGTESVDGGAGNATAIEEKGQTAKENEVKNVVSKSKEDVTGNSISKSEILRSTGETNLLVATIIATVTFTAAFTVPGVYESGDDNQGLAVLSKQAAFRVFVIANALAFGFTTASIIVYTYSANIRKGLLLTDRKRKTELALLLAYYSIVAMLIAFISGTYAVVPHSLGIFEAVLIFFCFYSGMRIFSP</sequence>
<dbReference type="AlphaFoldDB" id="A0AAW0IU02"/>
<keyword evidence="6 8" id="KW-0472">Membrane</keyword>
<dbReference type="EMBL" id="PKMF04000863">
    <property type="protein sequence ID" value="KAK7817784.1"/>
    <property type="molecule type" value="Genomic_DNA"/>
</dbReference>
<keyword evidence="3" id="KW-0677">Repeat</keyword>
<evidence type="ECO:0000259" key="9">
    <source>
        <dbReference type="Pfam" id="PF13962"/>
    </source>
</evidence>